<dbReference type="AlphaFoldDB" id="A0A067SLV1"/>
<dbReference type="Proteomes" id="UP000027222">
    <property type="component" value="Unassembled WGS sequence"/>
</dbReference>
<gene>
    <name evidence="1" type="ORF">GALMADRAFT_79366</name>
</gene>
<name>A0A067SLV1_GALM3</name>
<evidence type="ECO:0000313" key="1">
    <source>
        <dbReference type="EMBL" id="KDR67763.1"/>
    </source>
</evidence>
<dbReference type="EMBL" id="KL142412">
    <property type="protein sequence ID" value="KDR67763.1"/>
    <property type="molecule type" value="Genomic_DNA"/>
</dbReference>
<organism evidence="1 2">
    <name type="scientific">Galerina marginata (strain CBS 339.88)</name>
    <dbReference type="NCBI Taxonomy" id="685588"/>
    <lineage>
        <taxon>Eukaryota</taxon>
        <taxon>Fungi</taxon>
        <taxon>Dikarya</taxon>
        <taxon>Basidiomycota</taxon>
        <taxon>Agaricomycotina</taxon>
        <taxon>Agaricomycetes</taxon>
        <taxon>Agaricomycetidae</taxon>
        <taxon>Agaricales</taxon>
        <taxon>Agaricineae</taxon>
        <taxon>Strophariaceae</taxon>
        <taxon>Galerina</taxon>
    </lineage>
</organism>
<sequence length="138" mass="15585">MSDIIVLIYLHKRSAPSWRSTQDHERHAPFSPSVSPAKIAHARPSLFTCATNLVANHVHQDIYKLTSKDNDVRLRASANGRRSEDTLTLFTWQALGKFSLAALCEKYKTRAPVSWHLTESMTASRKNGVTCRQLSHEL</sequence>
<reference evidence="2" key="1">
    <citation type="journal article" date="2014" name="Proc. Natl. Acad. Sci. U.S.A.">
        <title>Extensive sampling of basidiomycete genomes demonstrates inadequacy of the white-rot/brown-rot paradigm for wood decay fungi.</title>
        <authorList>
            <person name="Riley R."/>
            <person name="Salamov A.A."/>
            <person name="Brown D.W."/>
            <person name="Nagy L.G."/>
            <person name="Floudas D."/>
            <person name="Held B.W."/>
            <person name="Levasseur A."/>
            <person name="Lombard V."/>
            <person name="Morin E."/>
            <person name="Otillar R."/>
            <person name="Lindquist E.A."/>
            <person name="Sun H."/>
            <person name="LaButti K.M."/>
            <person name="Schmutz J."/>
            <person name="Jabbour D."/>
            <person name="Luo H."/>
            <person name="Baker S.E."/>
            <person name="Pisabarro A.G."/>
            <person name="Walton J.D."/>
            <person name="Blanchette R.A."/>
            <person name="Henrissat B."/>
            <person name="Martin F."/>
            <person name="Cullen D."/>
            <person name="Hibbett D.S."/>
            <person name="Grigoriev I.V."/>
        </authorList>
    </citation>
    <scope>NUCLEOTIDE SEQUENCE [LARGE SCALE GENOMIC DNA]</scope>
    <source>
        <strain evidence="2">CBS 339.88</strain>
    </source>
</reference>
<evidence type="ECO:0000313" key="2">
    <source>
        <dbReference type="Proteomes" id="UP000027222"/>
    </source>
</evidence>
<proteinExistence type="predicted"/>
<dbReference type="OrthoDB" id="3021788at2759"/>
<keyword evidence="2" id="KW-1185">Reference proteome</keyword>
<dbReference type="STRING" id="685588.A0A067SLV1"/>
<dbReference type="HOGENOM" id="CLU_1855408_0_0_1"/>
<accession>A0A067SLV1</accession>
<protein>
    <submittedName>
        <fullName evidence="1">Uncharacterized protein</fullName>
    </submittedName>
</protein>